<dbReference type="Pfam" id="PF07681">
    <property type="entry name" value="DoxX"/>
    <property type="match status" value="1"/>
</dbReference>
<evidence type="ECO:0000256" key="3">
    <source>
        <dbReference type="ARBA" id="ARBA00022989"/>
    </source>
</evidence>
<feature type="transmembrane region" description="Helical" evidence="5">
    <location>
        <begin position="12"/>
        <end position="28"/>
    </location>
</feature>
<organism evidence="6 7">
    <name type="scientific">Ectobacillus ponti</name>
    <dbReference type="NCBI Taxonomy" id="2961894"/>
    <lineage>
        <taxon>Bacteria</taxon>
        <taxon>Bacillati</taxon>
        <taxon>Bacillota</taxon>
        <taxon>Bacilli</taxon>
        <taxon>Bacillales</taxon>
        <taxon>Bacillaceae</taxon>
        <taxon>Ectobacillus</taxon>
    </lineage>
</organism>
<keyword evidence="7" id="KW-1185">Reference proteome</keyword>
<sequence>MFTEFLIRNGKIKFILFIVRLYVGWVWFSHGFNKIMSKNFDATQFLQHAVAQADAANPTVRSWWAFIVKYAFLPNVEILNYVIPVAELLIGILILAALFTNHAIYFALFLNFVYLLSGSLDVNPQLILWSILLLASKENASRIGLDGMLRRTLKKPAAPVKPPM</sequence>
<dbReference type="RefSeq" id="WP_254757634.1">
    <property type="nucleotide sequence ID" value="NZ_JANCLT010000002.1"/>
</dbReference>
<dbReference type="PANTHER" id="PTHR39157">
    <property type="entry name" value="INTEGRAL MEMBRANE PROTEIN-RELATED"/>
    <property type="match status" value="1"/>
</dbReference>
<accession>A0AA41X2I3</accession>
<keyword evidence="2 5" id="KW-0812">Transmembrane</keyword>
<comment type="subcellular location">
    <subcellularLocation>
        <location evidence="1">Membrane</location>
        <topology evidence="1">Multi-pass membrane protein</topology>
    </subcellularLocation>
</comment>
<gene>
    <name evidence="6" type="ORF">NK662_04080</name>
</gene>
<comment type="caution">
    <text evidence="6">The sequence shown here is derived from an EMBL/GenBank/DDBJ whole genome shotgun (WGS) entry which is preliminary data.</text>
</comment>
<protein>
    <submittedName>
        <fullName evidence="6">DoxX family membrane protein</fullName>
    </submittedName>
</protein>
<dbReference type="PANTHER" id="PTHR39157:SF1">
    <property type="entry name" value="DOXX FAMILY PROTEIN"/>
    <property type="match status" value="1"/>
</dbReference>
<reference evidence="6" key="1">
    <citation type="submission" date="2022-07" db="EMBL/GenBank/DDBJ databases">
        <authorList>
            <person name="Li W.-J."/>
            <person name="Deng Q.-Q."/>
        </authorList>
    </citation>
    <scope>NUCLEOTIDE SEQUENCE</scope>
    <source>
        <strain evidence="6">SYSU M60031</strain>
    </source>
</reference>
<feature type="transmembrane region" description="Helical" evidence="5">
    <location>
        <begin position="103"/>
        <end position="120"/>
    </location>
</feature>
<dbReference type="AlphaFoldDB" id="A0AA41X2I3"/>
<evidence type="ECO:0000256" key="2">
    <source>
        <dbReference type="ARBA" id="ARBA00022692"/>
    </source>
</evidence>
<feature type="transmembrane region" description="Helical" evidence="5">
    <location>
        <begin position="78"/>
        <end position="96"/>
    </location>
</feature>
<dbReference type="EMBL" id="JANCLT010000002">
    <property type="protein sequence ID" value="MCP8967716.1"/>
    <property type="molecule type" value="Genomic_DNA"/>
</dbReference>
<dbReference type="GO" id="GO:0016020">
    <property type="term" value="C:membrane"/>
    <property type="evidence" value="ECO:0007669"/>
    <property type="project" value="UniProtKB-SubCell"/>
</dbReference>
<evidence type="ECO:0000256" key="5">
    <source>
        <dbReference type="SAM" id="Phobius"/>
    </source>
</evidence>
<proteinExistence type="predicted"/>
<dbReference type="InterPro" id="IPR032808">
    <property type="entry name" value="DoxX"/>
</dbReference>
<keyword evidence="3 5" id="KW-1133">Transmembrane helix</keyword>
<evidence type="ECO:0000256" key="4">
    <source>
        <dbReference type="ARBA" id="ARBA00023136"/>
    </source>
</evidence>
<keyword evidence="4 5" id="KW-0472">Membrane</keyword>
<evidence type="ECO:0000313" key="6">
    <source>
        <dbReference type="EMBL" id="MCP8967716.1"/>
    </source>
</evidence>
<dbReference type="Proteomes" id="UP001156102">
    <property type="component" value="Unassembled WGS sequence"/>
</dbReference>
<evidence type="ECO:0000313" key="7">
    <source>
        <dbReference type="Proteomes" id="UP001156102"/>
    </source>
</evidence>
<name>A0AA41X2I3_9BACI</name>
<evidence type="ECO:0000256" key="1">
    <source>
        <dbReference type="ARBA" id="ARBA00004141"/>
    </source>
</evidence>